<gene>
    <name evidence="11" type="ORF">CDAUBV1_LOCUS5511</name>
</gene>
<evidence type="ECO:0000313" key="12">
    <source>
        <dbReference type="Proteomes" id="UP001497525"/>
    </source>
</evidence>
<dbReference type="InterPro" id="IPR013783">
    <property type="entry name" value="Ig-like_fold"/>
</dbReference>
<keyword evidence="8" id="KW-0732">Signal</keyword>
<dbReference type="InterPro" id="IPR011009">
    <property type="entry name" value="Kinase-like_dom_sf"/>
</dbReference>
<accession>A0AAV2T8W1</accession>
<dbReference type="InterPro" id="IPR001245">
    <property type="entry name" value="Ser-Thr/Tyr_kinase_cat_dom"/>
</dbReference>
<keyword evidence="5" id="KW-0675">Receptor</keyword>
<dbReference type="InterPro" id="IPR008266">
    <property type="entry name" value="Tyr_kinase_AS"/>
</dbReference>
<keyword evidence="2 7" id="KW-0812">Transmembrane</keyword>
<feature type="signal peptide" evidence="8">
    <location>
        <begin position="1"/>
        <end position="23"/>
    </location>
</feature>
<comment type="caution">
    <text evidence="11">The sequence shown here is derived from an EMBL/GenBank/DDBJ whole genome shotgun (WGS) entry which is preliminary data.</text>
</comment>
<dbReference type="PROSITE" id="PS50011">
    <property type="entry name" value="PROTEIN_KINASE_DOM"/>
    <property type="match status" value="1"/>
</dbReference>
<evidence type="ECO:0000259" key="9">
    <source>
        <dbReference type="PROSITE" id="PS50011"/>
    </source>
</evidence>
<evidence type="ECO:0000256" key="7">
    <source>
        <dbReference type="SAM" id="Phobius"/>
    </source>
</evidence>
<name>A0AAV2T8W1_CALDB</name>
<comment type="subcellular location">
    <subcellularLocation>
        <location evidence="1">Membrane</location>
        <topology evidence="1">Single-pass membrane protein</topology>
    </subcellularLocation>
</comment>
<feature type="transmembrane region" description="Helical" evidence="7">
    <location>
        <begin position="1017"/>
        <end position="1039"/>
    </location>
</feature>
<protein>
    <recommendedName>
        <fullName evidence="13">Receptor protein-tyrosine kinase</fullName>
    </recommendedName>
</protein>
<evidence type="ECO:0000313" key="11">
    <source>
        <dbReference type="EMBL" id="CAL5132662.1"/>
    </source>
</evidence>
<dbReference type="GO" id="GO:0007169">
    <property type="term" value="P:cell surface receptor protein tyrosine kinase signaling pathway"/>
    <property type="evidence" value="ECO:0007669"/>
    <property type="project" value="TreeGrafter"/>
</dbReference>
<dbReference type="SUPFAM" id="SSF56112">
    <property type="entry name" value="Protein kinase-like (PK-like)"/>
    <property type="match status" value="1"/>
</dbReference>
<evidence type="ECO:0000256" key="8">
    <source>
        <dbReference type="SAM" id="SignalP"/>
    </source>
</evidence>
<evidence type="ECO:0008006" key="13">
    <source>
        <dbReference type="Google" id="ProtNLM"/>
    </source>
</evidence>
<dbReference type="InterPro" id="IPR020635">
    <property type="entry name" value="Tyr_kinase_cat_dom"/>
</dbReference>
<dbReference type="PROSITE" id="PS00109">
    <property type="entry name" value="PROTEIN_KINASE_TYR"/>
    <property type="match status" value="1"/>
</dbReference>
<dbReference type="InterPro" id="IPR050122">
    <property type="entry name" value="RTK"/>
</dbReference>
<dbReference type="PANTHER" id="PTHR24416">
    <property type="entry name" value="TYROSINE-PROTEIN KINASE RECEPTOR"/>
    <property type="match status" value="1"/>
</dbReference>
<evidence type="ECO:0000256" key="5">
    <source>
        <dbReference type="ARBA" id="ARBA00023170"/>
    </source>
</evidence>
<keyword evidence="6" id="KW-0325">Glycoprotein</keyword>
<dbReference type="InterPro" id="IPR007110">
    <property type="entry name" value="Ig-like_dom"/>
</dbReference>
<evidence type="ECO:0000259" key="10">
    <source>
        <dbReference type="PROSITE" id="PS50835"/>
    </source>
</evidence>
<proteinExistence type="predicted"/>
<organism evidence="11 12">
    <name type="scientific">Calicophoron daubneyi</name>
    <name type="common">Rumen fluke</name>
    <name type="synonym">Paramphistomum daubneyi</name>
    <dbReference type="NCBI Taxonomy" id="300641"/>
    <lineage>
        <taxon>Eukaryota</taxon>
        <taxon>Metazoa</taxon>
        <taxon>Spiralia</taxon>
        <taxon>Lophotrochozoa</taxon>
        <taxon>Platyhelminthes</taxon>
        <taxon>Trematoda</taxon>
        <taxon>Digenea</taxon>
        <taxon>Plagiorchiida</taxon>
        <taxon>Pronocephalata</taxon>
        <taxon>Paramphistomoidea</taxon>
        <taxon>Paramphistomidae</taxon>
        <taxon>Calicophoron</taxon>
    </lineage>
</organism>
<dbReference type="Proteomes" id="UP001497525">
    <property type="component" value="Unassembled WGS sequence"/>
</dbReference>
<evidence type="ECO:0000256" key="4">
    <source>
        <dbReference type="ARBA" id="ARBA00023136"/>
    </source>
</evidence>
<dbReference type="Pfam" id="PF07714">
    <property type="entry name" value="PK_Tyr_Ser-Thr"/>
    <property type="match status" value="1"/>
</dbReference>
<dbReference type="Gene3D" id="1.10.510.10">
    <property type="entry name" value="Transferase(Phosphotransferase) domain 1"/>
    <property type="match status" value="1"/>
</dbReference>
<dbReference type="GO" id="GO:0005524">
    <property type="term" value="F:ATP binding"/>
    <property type="evidence" value="ECO:0007669"/>
    <property type="project" value="InterPro"/>
</dbReference>
<sequence>MSSIPSSHKLLTTVFFLLLYREAIPVSHDVSRVIITNGDVAMTSAPAFTPVITRTTKTTMTREANTDVVFQIQAGLLDQNLNVIETATRVQLICLHGKRWTVPDTFPYSENGPNVMLEHSRDLGSTLTLRLPKNMTERAKLRGLYECSQVSQQISPSSNETAGANGRQVGEILKWRKRRNQPSCCPCCPWYEQEQCVYSPPQLYSGSVRAKSDLLIGSVFLFTAAVDLQSVQLHVVPGEPMLIPCSAPLDQHPHRVLTIDSQFLPQSTFSMPWFPFYKHHGDDIQHYYDPRYGLCLTRSQFPRSMLHLVCKYHGNNRRRVIQIIWPPTPPTISPFVHIQILNPKQPSETQPDNYHQYENILLSRTSENPLIFRVHKGSVVRVQCIAAYTQHRIVIQPPPRLCFQWNWTELSESQSANWSTKSFHSSPKLSRNDTETEEHWKLTGCPITELIASPTRKVIAANEIDLPPLRHNTSVGCRVLTPTRRAPSRQQFIILVPTMNDQSEAELQWFVQPTDQTKFWNYSLEKARLFIFVDRGQTVARTYFWSDHEVNLIPLCTANIRNDTYRKTVMRRVGDKWECQLIADDKALTNSGKLIFGYKANSHSVEFSIMNRLLLTKPELRGLHGNATVPQNISCVRSSRESVLDNLLGINGLVSFSWEVTLDNETRVYNSDELKTNNYLYLPPVIDDLSDHTFSFTTNGDRSISVIPVGNQSIPYEGPRQLCVRCTSTYVVGIRSEGRRVCVRYGGAGLGQRNSIQHTKEGSQDSIIFFSFNHPLNSTLDGSRVRVTNETTIVEGSPLEISCSLARGIPLTTPLPLRASLWPSIHFGSGKNTSGSSEQTGIKKTWILTPYNREVLLSFQHVRRTMFTGGVTCVFENVSATLPLNVVLPVSPRIIEPKEPVRLFMEMNAIHLICRAEGIPIPTIMWEELHTYSDLNGTEREAWRIMGVCNSSDADFTLSTVRTCEHEVRPNKSTDLIRMRCSAINTAGMRRVNVTLSRVDIDVITNESVGQLKQTRIAIGVGFFIVLLVVVISSITVFLHCRTVQALKNGSFRKIENQLYKKANPHIYCRRDDTSAEQCILTQEQQYVVQALAMVFGSTEHVYRWIIPREWVEGSCTRLGLGHYGQVVKAWLSQTHLPPAIADKQQPSDERIPIAVKTASGEMSSLTCLRNEMSLLPFMGDGSNIVKMIGLILGSKEDLSDTCLVLEYCEYGSLNEFIRKYAASILNADRRTQKGSTHSYDSGVYSTNGTDGATDTFGRHGLGGVGGRISESSMGFHNPGENMCGTDSHSPQGETGRGHSVTTDYRLTIRQLYEIAHGIAKGLNYLASNTVIHRDLATRNILIDNNITPKICDFGLAVKLSQNEEVTGSGESYRIVTFRKQLPFRILPPEALRYQTFYLASDIWEYGLLLWELFHLETRKPFGCVDSAEELMRLIQEHRIRLISSPYSTPSTLERPALVHDDLWSLMCQSWQVDHKRRPNAADFENLLESLLNAANLPFQVTGPQHQTLEPRREILHYLSCGDFKSEHSGCQPLVEKSHNYINTVEAEA</sequence>
<feature type="domain" description="Ig-like" evidence="10">
    <location>
        <begin position="892"/>
        <end position="997"/>
    </location>
</feature>
<evidence type="ECO:0000256" key="3">
    <source>
        <dbReference type="ARBA" id="ARBA00022989"/>
    </source>
</evidence>
<dbReference type="GO" id="GO:0004714">
    <property type="term" value="F:transmembrane receptor protein tyrosine kinase activity"/>
    <property type="evidence" value="ECO:0007669"/>
    <property type="project" value="TreeGrafter"/>
</dbReference>
<feature type="domain" description="Protein kinase" evidence="9">
    <location>
        <begin position="1113"/>
        <end position="1492"/>
    </location>
</feature>
<dbReference type="InterPro" id="IPR000719">
    <property type="entry name" value="Prot_kinase_dom"/>
</dbReference>
<keyword evidence="4 7" id="KW-0472">Membrane</keyword>
<evidence type="ECO:0000256" key="1">
    <source>
        <dbReference type="ARBA" id="ARBA00004167"/>
    </source>
</evidence>
<reference evidence="11" key="1">
    <citation type="submission" date="2024-06" db="EMBL/GenBank/DDBJ databases">
        <authorList>
            <person name="Liu X."/>
            <person name="Lenzi L."/>
            <person name="Haldenby T S."/>
            <person name="Uol C."/>
        </authorList>
    </citation>
    <scope>NUCLEOTIDE SEQUENCE</scope>
</reference>
<dbReference type="GO" id="GO:0043235">
    <property type="term" value="C:receptor complex"/>
    <property type="evidence" value="ECO:0007669"/>
    <property type="project" value="TreeGrafter"/>
</dbReference>
<dbReference type="SMART" id="SM00219">
    <property type="entry name" value="TyrKc"/>
    <property type="match status" value="1"/>
</dbReference>
<dbReference type="Gene3D" id="2.60.40.10">
    <property type="entry name" value="Immunoglobulins"/>
    <property type="match status" value="1"/>
</dbReference>
<dbReference type="PROSITE" id="PS50835">
    <property type="entry name" value="IG_LIKE"/>
    <property type="match status" value="1"/>
</dbReference>
<dbReference type="Gene3D" id="3.30.200.20">
    <property type="entry name" value="Phosphorylase Kinase, domain 1"/>
    <property type="match status" value="1"/>
</dbReference>
<dbReference type="EMBL" id="CAXLJL010000134">
    <property type="protein sequence ID" value="CAL5132662.1"/>
    <property type="molecule type" value="Genomic_DNA"/>
</dbReference>
<evidence type="ECO:0000256" key="2">
    <source>
        <dbReference type="ARBA" id="ARBA00022692"/>
    </source>
</evidence>
<keyword evidence="3 7" id="KW-1133">Transmembrane helix</keyword>
<evidence type="ECO:0000256" key="6">
    <source>
        <dbReference type="ARBA" id="ARBA00023180"/>
    </source>
</evidence>
<dbReference type="PANTHER" id="PTHR24416:SF600">
    <property type="entry name" value="PDGF- AND VEGF-RECEPTOR RELATED, ISOFORM J"/>
    <property type="match status" value="1"/>
</dbReference>
<dbReference type="GO" id="GO:0005886">
    <property type="term" value="C:plasma membrane"/>
    <property type="evidence" value="ECO:0007669"/>
    <property type="project" value="TreeGrafter"/>
</dbReference>
<feature type="chain" id="PRO_5043371293" description="Receptor protein-tyrosine kinase" evidence="8">
    <location>
        <begin position="24"/>
        <end position="1549"/>
    </location>
</feature>